<evidence type="ECO:0000259" key="1">
    <source>
        <dbReference type="PROSITE" id="PS51186"/>
    </source>
</evidence>
<keyword evidence="4" id="KW-1185">Reference proteome</keyword>
<dbReference type="SUPFAM" id="SSF55729">
    <property type="entry name" value="Acyl-CoA N-acyltransferases (Nat)"/>
    <property type="match status" value="1"/>
</dbReference>
<dbReference type="OrthoDB" id="6481813at2759"/>
<dbReference type="InterPro" id="IPR016181">
    <property type="entry name" value="Acyl_CoA_acyltransferase"/>
</dbReference>
<dbReference type="EMBL" id="ABJB010680966">
    <property type="status" value="NOT_ANNOTATED_CDS"/>
    <property type="molecule type" value="Genomic_DNA"/>
</dbReference>
<dbReference type="EMBL" id="ABJB010070896">
    <property type="status" value="NOT_ANNOTATED_CDS"/>
    <property type="molecule type" value="Genomic_DNA"/>
</dbReference>
<dbReference type="HOGENOM" id="CLU_724202_0_0_1"/>
<dbReference type="PANTHER" id="PTHR47237:SF1">
    <property type="entry name" value="SLL0310 PROTEIN"/>
    <property type="match status" value="1"/>
</dbReference>
<dbReference type="EnsemblMetazoa" id="ISCW000609-RA">
    <property type="protein sequence ID" value="ISCW000609-PA"/>
    <property type="gene ID" value="ISCW000609"/>
</dbReference>
<dbReference type="InterPro" id="IPR052729">
    <property type="entry name" value="Acyl/Acetyltrans_Enzymes"/>
</dbReference>
<dbReference type="GO" id="GO:0016747">
    <property type="term" value="F:acyltransferase activity, transferring groups other than amino-acyl groups"/>
    <property type="evidence" value="ECO:0007669"/>
    <property type="project" value="InterPro"/>
</dbReference>
<reference evidence="3" key="2">
    <citation type="submission" date="2020-05" db="UniProtKB">
        <authorList>
            <consortium name="EnsemblMetazoa"/>
        </authorList>
    </citation>
    <scope>IDENTIFICATION</scope>
    <source>
        <strain evidence="3">wikel</strain>
    </source>
</reference>
<name>B7P1E9_IXOSC</name>
<gene>
    <name evidence="2" type="ORF">IscW_ISCW000609</name>
</gene>
<reference evidence="2 4" key="1">
    <citation type="submission" date="2008-03" db="EMBL/GenBank/DDBJ databases">
        <title>Annotation of Ixodes scapularis.</title>
        <authorList>
            <consortium name="Ixodes scapularis Genome Project Consortium"/>
            <person name="Caler E."/>
            <person name="Hannick L.I."/>
            <person name="Bidwell S."/>
            <person name="Joardar V."/>
            <person name="Thiagarajan M."/>
            <person name="Amedeo P."/>
            <person name="Galinsky K.J."/>
            <person name="Schobel S."/>
            <person name="Inman J."/>
            <person name="Hostetler J."/>
            <person name="Miller J."/>
            <person name="Hammond M."/>
            <person name="Megy K."/>
            <person name="Lawson D."/>
            <person name="Kodira C."/>
            <person name="Sutton G."/>
            <person name="Meyer J."/>
            <person name="Hill C.A."/>
            <person name="Birren B."/>
            <person name="Nene V."/>
            <person name="Collins F."/>
            <person name="Alarcon-Chaidez F."/>
            <person name="Wikel S."/>
            <person name="Strausberg R."/>
        </authorList>
    </citation>
    <scope>NUCLEOTIDE SEQUENCE [LARGE SCALE GENOMIC DNA]</scope>
    <source>
        <strain evidence="4">Wikel</strain>
        <strain evidence="2">Wikel colony</strain>
    </source>
</reference>
<dbReference type="VEuPathDB" id="VectorBase:ISCW000609"/>
<dbReference type="EMBL" id="ABJB010857139">
    <property type="status" value="NOT_ANNOTATED_CDS"/>
    <property type="molecule type" value="Genomic_DNA"/>
</dbReference>
<dbReference type="VEuPathDB" id="VectorBase:ISCI000609"/>
<dbReference type="AlphaFoldDB" id="B7P1E9"/>
<dbReference type="EMBL" id="ABJB010628397">
    <property type="status" value="NOT_ANNOTATED_CDS"/>
    <property type="molecule type" value="Genomic_DNA"/>
</dbReference>
<evidence type="ECO:0000313" key="3">
    <source>
        <dbReference type="EnsemblMetazoa" id="ISCW000609-PA"/>
    </source>
</evidence>
<dbReference type="VEuPathDB" id="VectorBase:ISCP_004797"/>
<dbReference type="PaxDb" id="6945-B7P1E9"/>
<dbReference type="Pfam" id="PF00583">
    <property type="entry name" value="Acetyltransf_1"/>
    <property type="match status" value="1"/>
</dbReference>
<dbReference type="EMBL" id="ABJB010830648">
    <property type="status" value="NOT_ANNOTATED_CDS"/>
    <property type="molecule type" value="Genomic_DNA"/>
</dbReference>
<feature type="domain" description="N-acetyltransferase" evidence="1">
    <location>
        <begin position="67"/>
        <end position="202"/>
    </location>
</feature>
<accession>B7P1E9</accession>
<evidence type="ECO:0000313" key="2">
    <source>
        <dbReference type="EMBL" id="EEC00421.1"/>
    </source>
</evidence>
<dbReference type="PROSITE" id="PS51186">
    <property type="entry name" value="GNAT"/>
    <property type="match status" value="1"/>
</dbReference>
<dbReference type="Proteomes" id="UP000001555">
    <property type="component" value="Unassembled WGS sequence"/>
</dbReference>
<sequence>MEQQDATTAAKRADAGLAMNFALLVSRLRLAAMFDCCLKSARGRQLPTRKDSKMFRMARTGRPPSLLEFSAAKVLERYNEQQENKPNYVFSKASMETAWRVTPDYFLAAVNADGELFGTVSMVHYADGVVYMGLLAVKPELRGQRIAAELLAAAFEKAEEYNMYMRCALTLEPLFNKMEKFMIRAKVLLGRNAPVILTKDDLRVRKSHVTVNNFKETLLGVLCRYDIGVVKVDRSILLQATIDEEGALTKVAFGEDGKVVGYCVVQEMSDGSWCFYQLSADDRDIARMLIRSFVDSCPMASSVGVVLICPLWPDEEHNFLHDLGFWARRTAMSNDCGHVFALLADNVVTAVSIFEALARNSSPLGLERVGLYDEVADAGRRV</sequence>
<dbReference type="PANTHER" id="PTHR47237">
    <property type="entry name" value="SLL0310 PROTEIN"/>
    <property type="match status" value="1"/>
</dbReference>
<dbReference type="InParanoid" id="B7P1E9"/>
<proteinExistence type="predicted"/>
<protein>
    <recommendedName>
        <fullName evidence="1">N-acetyltransferase domain-containing protein</fullName>
    </recommendedName>
</protein>
<dbReference type="EMBL" id="ABJB010298196">
    <property type="status" value="NOT_ANNOTATED_CDS"/>
    <property type="molecule type" value="Genomic_DNA"/>
</dbReference>
<organism>
    <name type="scientific">Ixodes scapularis</name>
    <name type="common">Black-legged tick</name>
    <name type="synonym">Deer tick</name>
    <dbReference type="NCBI Taxonomy" id="6945"/>
    <lineage>
        <taxon>Eukaryota</taxon>
        <taxon>Metazoa</taxon>
        <taxon>Ecdysozoa</taxon>
        <taxon>Arthropoda</taxon>
        <taxon>Chelicerata</taxon>
        <taxon>Arachnida</taxon>
        <taxon>Acari</taxon>
        <taxon>Parasitiformes</taxon>
        <taxon>Ixodida</taxon>
        <taxon>Ixodoidea</taxon>
        <taxon>Ixodidae</taxon>
        <taxon>Ixodinae</taxon>
        <taxon>Ixodes</taxon>
    </lineage>
</organism>
<dbReference type="Gene3D" id="3.40.630.30">
    <property type="match status" value="1"/>
</dbReference>
<evidence type="ECO:0000313" key="4">
    <source>
        <dbReference type="Proteomes" id="UP000001555"/>
    </source>
</evidence>
<dbReference type="EMBL" id="DS616539">
    <property type="protein sequence ID" value="EEC00421.1"/>
    <property type="molecule type" value="Genomic_DNA"/>
</dbReference>
<dbReference type="EMBL" id="ABJB010391579">
    <property type="status" value="NOT_ANNOTATED_CDS"/>
    <property type="molecule type" value="Genomic_DNA"/>
</dbReference>
<dbReference type="InterPro" id="IPR000182">
    <property type="entry name" value="GNAT_dom"/>
</dbReference>